<evidence type="ECO:0000313" key="1">
    <source>
        <dbReference type="EMBL" id="BDS14911.1"/>
    </source>
</evidence>
<reference evidence="1" key="1">
    <citation type="submission" date="2022-09" db="EMBL/GenBank/DDBJ databases">
        <title>Aureispira anguillicida sp. nov., isolated from Leptocephalus of Japanese eel Anguilla japonica.</title>
        <authorList>
            <person name="Yuasa K."/>
            <person name="Mekata T."/>
            <person name="Ikunari K."/>
        </authorList>
    </citation>
    <scope>NUCLEOTIDE SEQUENCE</scope>
    <source>
        <strain evidence="1">EL160426</strain>
    </source>
</reference>
<proteinExistence type="predicted"/>
<organism evidence="1 2">
    <name type="scientific">Aureispira anguillae</name>
    <dbReference type="NCBI Taxonomy" id="2864201"/>
    <lineage>
        <taxon>Bacteria</taxon>
        <taxon>Pseudomonadati</taxon>
        <taxon>Bacteroidota</taxon>
        <taxon>Saprospiria</taxon>
        <taxon>Saprospirales</taxon>
        <taxon>Saprospiraceae</taxon>
        <taxon>Aureispira</taxon>
    </lineage>
</organism>
<protein>
    <submittedName>
        <fullName evidence="1">Uncharacterized protein</fullName>
    </submittedName>
</protein>
<sequence length="472" mass="56826">MTKSKFVAIFYSLTPNEKVSFRKWIASPFFNKKKSIIRLLDHFYSIDLKKDRHLLHRTSIHNAVLDSQPFNMAKLRHLMSELTQLLEQFLVHQYRQSQTLQFQLDLSNIYKQRRLMHLSQQSMNKVYQLHKKQPFRDINQLEMSYQIELAAYHIHLEKDRSTPQNFQTLNNNFDASYIAGKLKHSCRVLSHQGMYTQQYDTGLLTQVLSYLEEQPQYLEEPTIGLYYYYYMASTDALNETTYFRKFKNYLLRYQYLFEREEMRDLYILATNYSIKRLNTNQRSYYLTESFELYQQALENEILLENKKISPFAFTNIVAIALGLKKYDWAWDFLQTYNTYLAKPIRQAYTDYNLSRLYFQQKQYQKAAELLVADDFEDLHLNLSAKMLLLKIYYELGEFQLLEALLNRFNTYLSRQKILVYHKKNYNNIIRFTRRLVGINPFSSKAKNKLQKEIELVDLLTEKGWLLEQLKKL</sequence>
<dbReference type="RefSeq" id="WP_264790113.1">
    <property type="nucleotide sequence ID" value="NZ_AP026867.1"/>
</dbReference>
<accession>A0A915YL22</accession>
<name>A0A915YL22_9BACT</name>
<dbReference type="KEGG" id="aup:AsAng_0056930"/>
<dbReference type="Proteomes" id="UP001060919">
    <property type="component" value="Chromosome"/>
</dbReference>
<keyword evidence="2" id="KW-1185">Reference proteome</keyword>
<evidence type="ECO:0000313" key="2">
    <source>
        <dbReference type="Proteomes" id="UP001060919"/>
    </source>
</evidence>
<dbReference type="EMBL" id="AP026867">
    <property type="protein sequence ID" value="BDS14911.1"/>
    <property type="molecule type" value="Genomic_DNA"/>
</dbReference>
<dbReference type="AlphaFoldDB" id="A0A915YL22"/>
<gene>
    <name evidence="1" type="ORF">AsAng_0056930</name>
</gene>